<evidence type="ECO:0000313" key="2">
    <source>
        <dbReference type="Proteomes" id="UP000008066"/>
    </source>
</evidence>
<dbReference type="KEGG" id="cthr:CTHT_0003470"/>
<dbReference type="EMBL" id="GL988032">
    <property type="protein sequence ID" value="EGS23651.1"/>
    <property type="molecule type" value="Genomic_DNA"/>
</dbReference>
<dbReference type="PANTHER" id="PTHR28181:SF1">
    <property type="entry name" value="COLD TOLERANCE PROTEIN 1"/>
    <property type="match status" value="1"/>
</dbReference>
<sequence length="283" mass="31616">MPLLLLDFDGTITCTDTLHALISLSIARTTKCMSELKTTSQKRPNTAALFSLWDDIVREYVAAHTAHSAQYRPREEDRREIDDEFDYLESVKPIEKASVARVGAAGFFAGLVSWEEAKYESVEDVETRKWGLRDLGRSAVLHSKDTNVPPDGGGELCVEVRKGFGEFMKRFGGTNTDDWEVAVVSVNWSAEFIRGEVKGPAELGGDVLVSVKDKLRAMKSVMKLDGKERVVYFGDSTTDLACLLAADLGVVVADNTETKLMKTLRRMRFKIYAFGHHWNNDIL</sequence>
<evidence type="ECO:0000313" key="1">
    <source>
        <dbReference type="EMBL" id="EGS23651.1"/>
    </source>
</evidence>
<reference evidence="1 2" key="1">
    <citation type="journal article" date="2011" name="Cell">
        <title>Insight into structure and assembly of the nuclear pore complex by utilizing the genome of a eukaryotic thermophile.</title>
        <authorList>
            <person name="Amlacher S."/>
            <person name="Sarges P."/>
            <person name="Flemming D."/>
            <person name="van Noort V."/>
            <person name="Kunze R."/>
            <person name="Devos D.P."/>
            <person name="Arumugam M."/>
            <person name="Bork P."/>
            <person name="Hurt E."/>
        </authorList>
    </citation>
    <scope>NUCLEOTIDE SEQUENCE [LARGE SCALE GENOMIC DNA]</scope>
    <source>
        <strain evidence="2">DSM 1495 / CBS 144.50 / IMI 039719</strain>
    </source>
</reference>
<dbReference type="GeneID" id="18254385"/>
<dbReference type="InterPro" id="IPR036412">
    <property type="entry name" value="HAD-like_sf"/>
</dbReference>
<proteinExistence type="predicted"/>
<dbReference type="InterPro" id="IPR023214">
    <property type="entry name" value="HAD_sf"/>
</dbReference>
<dbReference type="AlphaFoldDB" id="G0RZM3"/>
<dbReference type="OrthoDB" id="10255128at2759"/>
<dbReference type="InterPro" id="IPR050849">
    <property type="entry name" value="HAD-like_hydrolase_phosphatase"/>
</dbReference>
<dbReference type="PANTHER" id="PTHR28181">
    <property type="entry name" value="UPF0655 PROTEIN YCR015C"/>
    <property type="match status" value="1"/>
</dbReference>
<protein>
    <submittedName>
        <fullName evidence="1">Nuclease-like protein</fullName>
    </submittedName>
</protein>
<dbReference type="eggNOG" id="ENOG502S7B4">
    <property type="taxonomic scope" value="Eukaryota"/>
</dbReference>
<dbReference type="STRING" id="759272.G0RZM3"/>
<dbReference type="Gene3D" id="3.40.50.1000">
    <property type="entry name" value="HAD superfamily/HAD-like"/>
    <property type="match status" value="1"/>
</dbReference>
<dbReference type="HOGENOM" id="CLU_056574_1_0_1"/>
<gene>
    <name evidence="1" type="ORF">CTHT_0003470</name>
</gene>
<keyword evidence="2" id="KW-1185">Reference proteome</keyword>
<organism evidence="2">
    <name type="scientific">Chaetomium thermophilum (strain DSM 1495 / CBS 144.50 / IMI 039719)</name>
    <name type="common">Thermochaetoides thermophila</name>
    <dbReference type="NCBI Taxonomy" id="759272"/>
    <lineage>
        <taxon>Eukaryota</taxon>
        <taxon>Fungi</taxon>
        <taxon>Dikarya</taxon>
        <taxon>Ascomycota</taxon>
        <taxon>Pezizomycotina</taxon>
        <taxon>Sordariomycetes</taxon>
        <taxon>Sordariomycetidae</taxon>
        <taxon>Sordariales</taxon>
        <taxon>Chaetomiaceae</taxon>
        <taxon>Thermochaetoides</taxon>
    </lineage>
</organism>
<dbReference type="RefSeq" id="XP_006690893.1">
    <property type="nucleotide sequence ID" value="XM_006690830.1"/>
</dbReference>
<dbReference type="Proteomes" id="UP000008066">
    <property type="component" value="Unassembled WGS sequence"/>
</dbReference>
<dbReference type="SUPFAM" id="SSF56784">
    <property type="entry name" value="HAD-like"/>
    <property type="match status" value="1"/>
</dbReference>
<dbReference type="OMA" id="STTDMEC"/>
<accession>G0RZM3</accession>
<name>G0RZM3_CHATD</name>